<dbReference type="EMBL" id="CAIIXF020000012">
    <property type="protein sequence ID" value="CAH1801871.1"/>
    <property type="molecule type" value="Genomic_DNA"/>
</dbReference>
<comment type="caution">
    <text evidence="1">The sequence shown here is derived from an EMBL/GenBank/DDBJ whole genome shotgun (WGS) entry which is preliminary data.</text>
</comment>
<sequence>MYIVNLPLIDHDITQNRIHHLQRKVNLSKHTSMYLLYMSGTRILCYKMQNSARKKLKFCKPKSSLHFTAFFRNSVKIKIKLSYFSNVHMYRVSKKQDRKKVE</sequence>
<dbReference type="Proteomes" id="UP000749559">
    <property type="component" value="Unassembled WGS sequence"/>
</dbReference>
<reference evidence="1" key="1">
    <citation type="submission" date="2022-03" db="EMBL/GenBank/DDBJ databases">
        <authorList>
            <person name="Martin C."/>
        </authorList>
    </citation>
    <scope>NUCLEOTIDE SEQUENCE</scope>
</reference>
<proteinExistence type="predicted"/>
<keyword evidence="2" id="KW-1185">Reference proteome</keyword>
<evidence type="ECO:0000313" key="2">
    <source>
        <dbReference type="Proteomes" id="UP000749559"/>
    </source>
</evidence>
<organism evidence="1 2">
    <name type="scientific">Owenia fusiformis</name>
    <name type="common">Polychaete worm</name>
    <dbReference type="NCBI Taxonomy" id="6347"/>
    <lineage>
        <taxon>Eukaryota</taxon>
        <taxon>Metazoa</taxon>
        <taxon>Spiralia</taxon>
        <taxon>Lophotrochozoa</taxon>
        <taxon>Annelida</taxon>
        <taxon>Polychaeta</taxon>
        <taxon>Sedentaria</taxon>
        <taxon>Canalipalpata</taxon>
        <taxon>Sabellida</taxon>
        <taxon>Oweniida</taxon>
        <taxon>Oweniidae</taxon>
        <taxon>Owenia</taxon>
    </lineage>
</organism>
<name>A0A8J1XNN5_OWEFU</name>
<evidence type="ECO:0000313" key="1">
    <source>
        <dbReference type="EMBL" id="CAH1801871.1"/>
    </source>
</evidence>
<dbReference type="AlphaFoldDB" id="A0A8J1XNN5"/>
<protein>
    <submittedName>
        <fullName evidence="1">Uncharacterized protein</fullName>
    </submittedName>
</protein>
<accession>A0A8J1XNN5</accession>
<gene>
    <name evidence="1" type="ORF">OFUS_LOCUS25609</name>
</gene>